<dbReference type="Proteomes" id="UP000190626">
    <property type="component" value="Unassembled WGS sequence"/>
</dbReference>
<evidence type="ECO:0000259" key="2">
    <source>
        <dbReference type="Pfam" id="PF07833"/>
    </source>
</evidence>
<evidence type="ECO:0000313" key="4">
    <source>
        <dbReference type="Proteomes" id="UP000190626"/>
    </source>
</evidence>
<evidence type="ECO:0000256" key="1">
    <source>
        <dbReference type="SAM" id="SignalP"/>
    </source>
</evidence>
<feature type="chain" id="PRO_5012483198" description="Copper amine oxidase-like N-terminal domain-containing protein" evidence="1">
    <location>
        <begin position="21"/>
        <end position="230"/>
    </location>
</feature>
<accession>A0A1V4HGY2</accession>
<keyword evidence="4" id="KW-1185">Reference proteome</keyword>
<dbReference type="AlphaFoldDB" id="A0A1V4HGY2"/>
<organism evidence="3 4">
    <name type="scientific">Paenibacillus ferrarius</name>
    <dbReference type="NCBI Taxonomy" id="1469647"/>
    <lineage>
        <taxon>Bacteria</taxon>
        <taxon>Bacillati</taxon>
        <taxon>Bacillota</taxon>
        <taxon>Bacilli</taxon>
        <taxon>Bacillales</taxon>
        <taxon>Paenibacillaceae</taxon>
        <taxon>Paenibacillus</taxon>
    </lineage>
</organism>
<dbReference type="Pfam" id="PF07833">
    <property type="entry name" value="Cu_amine_oxidN1"/>
    <property type="match status" value="1"/>
</dbReference>
<comment type="caution">
    <text evidence="3">The sequence shown here is derived from an EMBL/GenBank/DDBJ whole genome shotgun (WGS) entry which is preliminary data.</text>
</comment>
<dbReference type="STRING" id="1469647.BC351_31895"/>
<dbReference type="OrthoDB" id="1953244at2"/>
<proteinExistence type="predicted"/>
<feature type="signal peptide" evidence="1">
    <location>
        <begin position="1"/>
        <end position="20"/>
    </location>
</feature>
<protein>
    <recommendedName>
        <fullName evidence="2">Copper amine oxidase-like N-terminal domain-containing protein</fullName>
    </recommendedName>
</protein>
<evidence type="ECO:0000313" key="3">
    <source>
        <dbReference type="EMBL" id="OPH54580.1"/>
    </source>
</evidence>
<dbReference type="InterPro" id="IPR012854">
    <property type="entry name" value="Cu_amine_oxidase-like_N"/>
</dbReference>
<sequence>MKKLLTVTMILFFITSSVNASSSRGDFEGNPIVSVKDNGNELKVDDVPAINYKGRTMVPIYMLKQLGADVAWDDSTYSVNVSLKNDQPKNENQNESIVNAYKWLSDTDMQIYMYANKLQQYMDFDQVPNVKDILDRDYLELTDEYNKSLEFATSVYKQNANTGINEILASQSKVLENVGQTKEMFKIWLTRKNDSQINASLQISLFNSIENSQKNIANTNKYVHSTFMQK</sequence>
<name>A0A1V4HGY2_9BACL</name>
<feature type="domain" description="Copper amine oxidase-like N-terminal" evidence="2">
    <location>
        <begin position="38"/>
        <end position="111"/>
    </location>
</feature>
<keyword evidence="1" id="KW-0732">Signal</keyword>
<dbReference type="RefSeq" id="WP_158082195.1">
    <property type="nucleotide sequence ID" value="NZ_MBTG01000022.1"/>
</dbReference>
<reference evidence="4" key="1">
    <citation type="submission" date="2016-07" db="EMBL/GenBank/DDBJ databases">
        <authorList>
            <person name="Florea S."/>
            <person name="Webb J.S."/>
            <person name="Jaromczyk J."/>
            <person name="Schardl C.L."/>
        </authorList>
    </citation>
    <scope>NUCLEOTIDE SEQUENCE [LARGE SCALE GENOMIC DNA]</scope>
    <source>
        <strain evidence="4">CY1</strain>
    </source>
</reference>
<gene>
    <name evidence="3" type="ORF">BC351_31895</name>
</gene>
<dbReference type="EMBL" id="MBTG01000022">
    <property type="protein sequence ID" value="OPH54580.1"/>
    <property type="molecule type" value="Genomic_DNA"/>
</dbReference>